<evidence type="ECO:0000256" key="1">
    <source>
        <dbReference type="SAM" id="Phobius"/>
    </source>
</evidence>
<gene>
    <name evidence="2" type="ORF">P5673_028476</name>
</gene>
<comment type="caution">
    <text evidence="2">The sequence shown here is derived from an EMBL/GenBank/DDBJ whole genome shotgun (WGS) entry which is preliminary data.</text>
</comment>
<reference evidence="2" key="2">
    <citation type="journal article" date="2023" name="Science">
        <title>Genomic signatures of disease resistance in endangered staghorn corals.</title>
        <authorList>
            <person name="Vollmer S.V."/>
            <person name="Selwyn J.D."/>
            <person name="Despard B.A."/>
            <person name="Roesel C.L."/>
        </authorList>
    </citation>
    <scope>NUCLEOTIDE SEQUENCE</scope>
    <source>
        <strain evidence="2">K2</strain>
    </source>
</reference>
<keyword evidence="1" id="KW-0812">Transmembrane</keyword>
<keyword evidence="1" id="KW-0472">Membrane</keyword>
<protein>
    <submittedName>
        <fullName evidence="2">Uncharacterized protein</fullName>
    </submittedName>
</protein>
<dbReference type="AlphaFoldDB" id="A0AAD9PXD8"/>
<name>A0AAD9PXD8_ACRCE</name>
<keyword evidence="1" id="KW-1133">Transmembrane helix</keyword>
<proteinExistence type="predicted"/>
<sequence>MIKESPKESVLRQLDLCVEFGKDRKICFVLASAFAVGLWNPKKGFRSVMMAFVFLLDSFYVLAAVYYTFVCSRFEKLLSRI</sequence>
<feature type="transmembrane region" description="Helical" evidence="1">
    <location>
        <begin position="48"/>
        <end position="70"/>
    </location>
</feature>
<evidence type="ECO:0000313" key="2">
    <source>
        <dbReference type="EMBL" id="KAK2550796.1"/>
    </source>
</evidence>
<organism evidence="2 3">
    <name type="scientific">Acropora cervicornis</name>
    <name type="common">Staghorn coral</name>
    <dbReference type="NCBI Taxonomy" id="6130"/>
    <lineage>
        <taxon>Eukaryota</taxon>
        <taxon>Metazoa</taxon>
        <taxon>Cnidaria</taxon>
        <taxon>Anthozoa</taxon>
        <taxon>Hexacorallia</taxon>
        <taxon>Scleractinia</taxon>
        <taxon>Astrocoeniina</taxon>
        <taxon>Acroporidae</taxon>
        <taxon>Acropora</taxon>
    </lineage>
</organism>
<dbReference type="Proteomes" id="UP001249851">
    <property type="component" value="Unassembled WGS sequence"/>
</dbReference>
<reference evidence="2" key="1">
    <citation type="journal article" date="2023" name="G3 (Bethesda)">
        <title>Whole genome assembly and annotation of the endangered Caribbean coral Acropora cervicornis.</title>
        <authorList>
            <person name="Selwyn J.D."/>
            <person name="Vollmer S.V."/>
        </authorList>
    </citation>
    <scope>NUCLEOTIDE SEQUENCE</scope>
    <source>
        <strain evidence="2">K2</strain>
    </source>
</reference>
<dbReference type="EMBL" id="JARQWQ010000106">
    <property type="protein sequence ID" value="KAK2550796.1"/>
    <property type="molecule type" value="Genomic_DNA"/>
</dbReference>
<keyword evidence="3" id="KW-1185">Reference proteome</keyword>
<accession>A0AAD9PXD8</accession>
<evidence type="ECO:0000313" key="3">
    <source>
        <dbReference type="Proteomes" id="UP001249851"/>
    </source>
</evidence>